<evidence type="ECO:0000313" key="6">
    <source>
        <dbReference type="EMBL" id="KAL0868037.1"/>
    </source>
</evidence>
<evidence type="ECO:0000256" key="4">
    <source>
        <dbReference type="SAM" id="SignalP"/>
    </source>
</evidence>
<feature type="region of interest" description="Disordered" evidence="3">
    <location>
        <begin position="281"/>
        <end position="388"/>
    </location>
</feature>
<evidence type="ECO:0000313" key="7">
    <source>
        <dbReference type="Proteomes" id="UP001549920"/>
    </source>
</evidence>
<feature type="chain" id="PRO_5045791296" description="Peptidase S1 domain-containing protein" evidence="4">
    <location>
        <begin position="19"/>
        <end position="388"/>
    </location>
</feature>
<dbReference type="PRINTS" id="PR00722">
    <property type="entry name" value="CHYMOTRYPSIN"/>
</dbReference>
<accession>A0ABR3HC95</accession>
<dbReference type="Pfam" id="PF00089">
    <property type="entry name" value="Trypsin"/>
    <property type="match status" value="1"/>
</dbReference>
<dbReference type="InterPro" id="IPR018114">
    <property type="entry name" value="TRYPSIN_HIS"/>
</dbReference>
<sequence length="388" mass="42187">MWGYLVLVLAVAGSSAFAEVGLTYPEIARGFSSRIVSGWEAYDGQIPHQIGLRMVASNGGVFSCGASLIHNEWALTAAHCTAQRVSLVLRFGTVNQTRPTFIMESTEYYNHPDYLEEFAGIVQPHDIGVIKFRRRIEFNGFNVMPVRIQRSADKDKNYDQKQLVASGWGRTWTNGASPENLNWVFLRGVSNDYCARRYGFSSIIVPSTICASGYNVTSQSTCQGDSGGPLTIVDEDGALTVVGVTSFVSGTGCHTDFPAGFIRPGYYHDWFTEVTGIDFDWDFKDPESEGSTPAPENEVESTPSPEQEPEPSTPGPEQEPEPESTPGQPEQEPEPSTPAPEQEPDATTLTPETQESLSEDSEVSAESGESAESESSESSNSESSDSSD</sequence>
<dbReference type="InterPro" id="IPR033116">
    <property type="entry name" value="TRYPSIN_SER"/>
</dbReference>
<keyword evidence="7" id="KW-1185">Reference proteome</keyword>
<proteinExistence type="predicted"/>
<dbReference type="Proteomes" id="UP001549920">
    <property type="component" value="Unassembled WGS sequence"/>
</dbReference>
<reference evidence="6 7" key="1">
    <citation type="submission" date="2024-06" db="EMBL/GenBank/DDBJ databases">
        <title>A chromosome-level genome assembly of beet webworm, Loxostege sticticalis.</title>
        <authorList>
            <person name="Zhang Y."/>
        </authorList>
    </citation>
    <scope>NUCLEOTIDE SEQUENCE [LARGE SCALE GENOMIC DNA]</scope>
    <source>
        <strain evidence="6">AQ026</strain>
        <tissue evidence="6">Whole body</tissue>
    </source>
</reference>
<dbReference type="InterPro" id="IPR001314">
    <property type="entry name" value="Peptidase_S1A"/>
</dbReference>
<dbReference type="InterPro" id="IPR001254">
    <property type="entry name" value="Trypsin_dom"/>
</dbReference>
<dbReference type="InterPro" id="IPR043504">
    <property type="entry name" value="Peptidase_S1_PA_chymotrypsin"/>
</dbReference>
<evidence type="ECO:0000259" key="5">
    <source>
        <dbReference type="PROSITE" id="PS50240"/>
    </source>
</evidence>
<evidence type="ECO:0000256" key="2">
    <source>
        <dbReference type="RuleBase" id="RU363034"/>
    </source>
</evidence>
<evidence type="ECO:0000256" key="1">
    <source>
        <dbReference type="ARBA" id="ARBA00023157"/>
    </source>
</evidence>
<dbReference type="EMBL" id="JBEUOH010000022">
    <property type="protein sequence ID" value="KAL0868037.1"/>
    <property type="molecule type" value="Genomic_DNA"/>
</dbReference>
<keyword evidence="4" id="KW-0732">Signal</keyword>
<organism evidence="6 7">
    <name type="scientific">Loxostege sticticalis</name>
    <name type="common">Beet webworm moth</name>
    <dbReference type="NCBI Taxonomy" id="481309"/>
    <lineage>
        <taxon>Eukaryota</taxon>
        <taxon>Metazoa</taxon>
        <taxon>Ecdysozoa</taxon>
        <taxon>Arthropoda</taxon>
        <taxon>Hexapoda</taxon>
        <taxon>Insecta</taxon>
        <taxon>Pterygota</taxon>
        <taxon>Neoptera</taxon>
        <taxon>Endopterygota</taxon>
        <taxon>Lepidoptera</taxon>
        <taxon>Glossata</taxon>
        <taxon>Ditrysia</taxon>
        <taxon>Pyraloidea</taxon>
        <taxon>Crambidae</taxon>
        <taxon>Pyraustinae</taxon>
        <taxon>Loxostege</taxon>
    </lineage>
</organism>
<keyword evidence="1" id="KW-1015">Disulfide bond</keyword>
<dbReference type="PROSITE" id="PS50240">
    <property type="entry name" value="TRYPSIN_DOM"/>
    <property type="match status" value="1"/>
</dbReference>
<name>A0ABR3HC95_LOXSC</name>
<dbReference type="PROSITE" id="PS00134">
    <property type="entry name" value="TRYPSIN_HIS"/>
    <property type="match status" value="1"/>
</dbReference>
<feature type="signal peptide" evidence="4">
    <location>
        <begin position="1"/>
        <end position="18"/>
    </location>
</feature>
<keyword evidence="2" id="KW-0720">Serine protease</keyword>
<keyword evidence="2" id="KW-0378">Hydrolase</keyword>
<feature type="domain" description="Peptidase S1" evidence="5">
    <location>
        <begin position="35"/>
        <end position="276"/>
    </location>
</feature>
<dbReference type="SMART" id="SM00020">
    <property type="entry name" value="Tryp_SPc"/>
    <property type="match status" value="1"/>
</dbReference>
<dbReference type="SUPFAM" id="SSF50494">
    <property type="entry name" value="Trypsin-like serine proteases"/>
    <property type="match status" value="1"/>
</dbReference>
<dbReference type="PROSITE" id="PS00135">
    <property type="entry name" value="TRYPSIN_SER"/>
    <property type="match status" value="1"/>
</dbReference>
<protein>
    <recommendedName>
        <fullName evidence="5">Peptidase S1 domain-containing protein</fullName>
    </recommendedName>
</protein>
<dbReference type="CDD" id="cd00190">
    <property type="entry name" value="Tryp_SPc"/>
    <property type="match status" value="1"/>
</dbReference>
<dbReference type="InterPro" id="IPR009003">
    <property type="entry name" value="Peptidase_S1_PA"/>
</dbReference>
<dbReference type="Gene3D" id="2.40.10.10">
    <property type="entry name" value="Trypsin-like serine proteases"/>
    <property type="match status" value="1"/>
</dbReference>
<dbReference type="PANTHER" id="PTHR24252">
    <property type="entry name" value="ACROSIN-RELATED"/>
    <property type="match status" value="1"/>
</dbReference>
<gene>
    <name evidence="6" type="ORF">ABMA27_008686</name>
</gene>
<comment type="caution">
    <text evidence="6">The sequence shown here is derived from an EMBL/GenBank/DDBJ whole genome shotgun (WGS) entry which is preliminary data.</text>
</comment>
<keyword evidence="2" id="KW-0645">Protease</keyword>
<dbReference type="PANTHER" id="PTHR24252:SF7">
    <property type="entry name" value="HYALIN"/>
    <property type="match status" value="1"/>
</dbReference>
<feature type="compositionally biased region" description="Polar residues" evidence="3">
    <location>
        <begin position="345"/>
        <end position="356"/>
    </location>
</feature>
<feature type="compositionally biased region" description="Acidic residues" evidence="3">
    <location>
        <begin position="357"/>
        <end position="375"/>
    </location>
</feature>
<evidence type="ECO:0000256" key="3">
    <source>
        <dbReference type="SAM" id="MobiDB-lite"/>
    </source>
</evidence>
<feature type="compositionally biased region" description="Low complexity" evidence="3">
    <location>
        <begin position="376"/>
        <end position="388"/>
    </location>
</feature>